<dbReference type="Proteomes" id="UP000053573">
    <property type="component" value="Unassembled WGS sequence"/>
</dbReference>
<accession>A0A0H1B8N3</accession>
<evidence type="ECO:0000313" key="3">
    <source>
        <dbReference type="Proteomes" id="UP000053573"/>
    </source>
</evidence>
<evidence type="ECO:0000256" key="1">
    <source>
        <dbReference type="SAM" id="MobiDB-lite"/>
    </source>
</evidence>
<proteinExistence type="predicted"/>
<evidence type="ECO:0000313" key="2">
    <source>
        <dbReference type="EMBL" id="KLJ07438.1"/>
    </source>
</evidence>
<name>A0A0H1B8N3_9EURO</name>
<feature type="region of interest" description="Disordered" evidence="1">
    <location>
        <begin position="63"/>
        <end position="86"/>
    </location>
</feature>
<feature type="compositionally biased region" description="Pro residues" evidence="1">
    <location>
        <begin position="77"/>
        <end position="86"/>
    </location>
</feature>
<reference evidence="3" key="1">
    <citation type="journal article" date="2015" name="PLoS Genet.">
        <title>The dynamic genome and transcriptome of the human fungal pathogen Blastomyces and close relative Emmonsia.</title>
        <authorList>
            <person name="Munoz J.F."/>
            <person name="Gauthier G.M."/>
            <person name="Desjardins C.A."/>
            <person name="Gallo J.E."/>
            <person name="Holder J."/>
            <person name="Sullivan T.D."/>
            <person name="Marty A.J."/>
            <person name="Carmen J.C."/>
            <person name="Chen Z."/>
            <person name="Ding L."/>
            <person name="Gujja S."/>
            <person name="Magrini V."/>
            <person name="Misas E."/>
            <person name="Mitreva M."/>
            <person name="Priest M."/>
            <person name="Saif S."/>
            <person name="Whiston E.A."/>
            <person name="Young S."/>
            <person name="Zeng Q."/>
            <person name="Goldman W.E."/>
            <person name="Mardis E.R."/>
            <person name="Taylor J.W."/>
            <person name="McEwen J.G."/>
            <person name="Clay O.K."/>
            <person name="Klein B.S."/>
            <person name="Cuomo C.A."/>
        </authorList>
    </citation>
    <scope>NUCLEOTIDE SEQUENCE [LARGE SCALE GENOMIC DNA]</scope>
    <source>
        <strain evidence="3">UAMH 139</strain>
    </source>
</reference>
<sequence length="86" mass="9073">MQPTPLTAAAAHWSKNIHSTSGTPPASRARSATPSYSQLCKRLPLLTATVAQNTTINLATTIVTNQPPDPTAAHPPSQIPPPQQQQ</sequence>
<keyword evidence="3" id="KW-1185">Reference proteome</keyword>
<feature type="compositionally biased region" description="Polar residues" evidence="1">
    <location>
        <begin position="16"/>
        <end position="33"/>
    </location>
</feature>
<organism evidence="2 3">
    <name type="scientific">Blastomyces silverae</name>
    <dbReference type="NCBI Taxonomy" id="2060906"/>
    <lineage>
        <taxon>Eukaryota</taxon>
        <taxon>Fungi</taxon>
        <taxon>Dikarya</taxon>
        <taxon>Ascomycota</taxon>
        <taxon>Pezizomycotina</taxon>
        <taxon>Eurotiomycetes</taxon>
        <taxon>Eurotiomycetidae</taxon>
        <taxon>Onygenales</taxon>
        <taxon>Ajellomycetaceae</taxon>
        <taxon>Blastomyces</taxon>
    </lineage>
</organism>
<dbReference type="EMBL" id="LDEV01002823">
    <property type="protein sequence ID" value="KLJ07438.1"/>
    <property type="molecule type" value="Genomic_DNA"/>
</dbReference>
<feature type="region of interest" description="Disordered" evidence="1">
    <location>
        <begin position="1"/>
        <end position="33"/>
    </location>
</feature>
<gene>
    <name evidence="2" type="ORF">EMPG_17085</name>
</gene>
<dbReference type="AlphaFoldDB" id="A0A0H1B8N3"/>
<comment type="caution">
    <text evidence="2">The sequence shown here is derived from an EMBL/GenBank/DDBJ whole genome shotgun (WGS) entry which is preliminary data.</text>
</comment>
<protein>
    <submittedName>
        <fullName evidence="2">Uncharacterized protein</fullName>
    </submittedName>
</protein>